<dbReference type="EMBL" id="FO704551">
    <property type="protein sequence ID" value="CDG22026.1"/>
    <property type="molecule type" value="Genomic_DNA"/>
</dbReference>
<gene>
    <name evidence="2" type="ORF">XPG1_2370</name>
</gene>
<dbReference type="KEGG" id="xpo:XPG1_2370"/>
<name>A0A068R527_9GAMM</name>
<keyword evidence="1" id="KW-0812">Transmembrane</keyword>
<sequence length="74" mass="8810">MRRGSVSVYREYSWYQILLRRTGAISLGVVALPVMLFRRDRARFYSYLHKIWVKTSDKPVWLECSEIALGTRTR</sequence>
<dbReference type="Pfam" id="PF10725">
    <property type="entry name" value="DUF2517"/>
    <property type="match status" value="1"/>
</dbReference>
<dbReference type="Proteomes" id="UP000032735">
    <property type="component" value="Chromosome"/>
</dbReference>
<dbReference type="HOGENOM" id="CLU_179850_0_0_6"/>
<protein>
    <recommendedName>
        <fullName evidence="4">DUF2517 domain-containing protein</fullName>
    </recommendedName>
</protein>
<accession>A0A068R527</accession>
<evidence type="ECO:0008006" key="4">
    <source>
        <dbReference type="Google" id="ProtNLM"/>
    </source>
</evidence>
<keyword evidence="1" id="KW-0472">Membrane</keyword>
<evidence type="ECO:0000256" key="1">
    <source>
        <dbReference type="SAM" id="Phobius"/>
    </source>
</evidence>
<dbReference type="STRING" id="1354304.XPG1_2370"/>
<dbReference type="AlphaFoldDB" id="A0A068R527"/>
<keyword evidence="3" id="KW-1185">Reference proteome</keyword>
<evidence type="ECO:0000313" key="3">
    <source>
        <dbReference type="Proteomes" id="UP000032735"/>
    </source>
</evidence>
<keyword evidence="1" id="KW-1133">Transmembrane helix</keyword>
<proteinExistence type="predicted"/>
<reference evidence="2 3" key="1">
    <citation type="submission" date="2013-07" db="EMBL/GenBank/DDBJ databases">
        <authorList>
            <person name="Genoscope - CEA"/>
        </authorList>
    </citation>
    <scope>NUCLEOTIDE SEQUENCE [LARGE SCALE GENOMIC DNA]</scope>
    <source>
        <strain evidence="2 3">G6</strain>
    </source>
</reference>
<evidence type="ECO:0000313" key="2">
    <source>
        <dbReference type="EMBL" id="CDG22026.1"/>
    </source>
</evidence>
<organism evidence="2 3">
    <name type="scientific">Xenorhabdus poinarii G6</name>
    <dbReference type="NCBI Taxonomy" id="1354304"/>
    <lineage>
        <taxon>Bacteria</taxon>
        <taxon>Pseudomonadati</taxon>
        <taxon>Pseudomonadota</taxon>
        <taxon>Gammaproteobacteria</taxon>
        <taxon>Enterobacterales</taxon>
        <taxon>Morganellaceae</taxon>
        <taxon>Xenorhabdus</taxon>
    </lineage>
</organism>
<feature type="transmembrane region" description="Helical" evidence="1">
    <location>
        <begin position="12"/>
        <end position="37"/>
    </location>
</feature>
<dbReference type="InterPro" id="IPR019663">
    <property type="entry name" value="YbfA"/>
</dbReference>